<sequence length="529" mass="59200">MASGREMSISKRPHVKTERMQEFMKTQDVGSPTKKLKCPEPMCNKEFTSSPGLKYHRQTHNISHPQFQCRRCLKEFKSANGLKYHRERTKCDDTNFEYSGSFVHRHVPKQLDLTALCLPSVKNSLNQSECQNITTSPGIEFSSSSLHSTGMDKLTELAIIATSPQSPLMRKPKPPWDKTPREQLGVQASQSHVSTDGPTASLPDVKPVQTAKSGHVESSSSEGPDGSDPRVSTSSPLSVSPDETDTMTTSTWSHSWPTALWQCFIAGTQVRFLDSHDSCWQLVDTLAQKEDLAQKAASNYVPSRYAPDGLMVKTLNDVIIDTDQSELEITFTSSANGQPDLLANCQRDHPFFVKDKGWSSCDPCETVVHYGIPCSELCVGDVCLPPTHSDAAFTEEIFKSCDKFEFTPEDTSAVFALSSMKQHKKESDQSPPPGSKKPVGRRPAGKAALNKPKRPMNAFLLFAKEFRLGYMQKFPKRDNRAISVILGEHWKSLSVSQRGVYEERARYLADKQKKKHPDCWKRKKEIPRS</sequence>
<organism evidence="19 20">
    <name type="scientific">Mya arenaria</name>
    <name type="common">Soft-shell clam</name>
    <dbReference type="NCBI Taxonomy" id="6604"/>
    <lineage>
        <taxon>Eukaryota</taxon>
        <taxon>Metazoa</taxon>
        <taxon>Spiralia</taxon>
        <taxon>Lophotrochozoa</taxon>
        <taxon>Mollusca</taxon>
        <taxon>Bivalvia</taxon>
        <taxon>Autobranchia</taxon>
        <taxon>Heteroconchia</taxon>
        <taxon>Euheterodonta</taxon>
        <taxon>Imparidentia</taxon>
        <taxon>Neoheterodontei</taxon>
        <taxon>Myida</taxon>
        <taxon>Myoidea</taxon>
        <taxon>Myidae</taxon>
        <taxon>Mya</taxon>
    </lineage>
</organism>
<feature type="domain" description="HMG box" evidence="16">
    <location>
        <begin position="452"/>
        <end position="520"/>
    </location>
</feature>
<keyword evidence="8" id="KW-0804">Transcription</keyword>
<dbReference type="Pfam" id="PF00505">
    <property type="entry name" value="HMG_box"/>
    <property type="match status" value="1"/>
</dbReference>
<keyword evidence="6" id="KW-0805">Transcription regulation</keyword>
<keyword evidence="9 14" id="KW-0539">Nucleus</keyword>
<dbReference type="Pfam" id="PF00096">
    <property type="entry name" value="zf-C2H2"/>
    <property type="match status" value="1"/>
</dbReference>
<dbReference type="PANTHER" id="PTHR15499">
    <property type="entry name" value="HMG BOX-CONTAINING PROTEIN 1"/>
    <property type="match status" value="1"/>
</dbReference>
<dbReference type="PANTHER" id="PTHR15499:SF3">
    <property type="entry name" value="HMG BOX-CONTAINING PROTEIN 1"/>
    <property type="match status" value="1"/>
</dbReference>
<evidence type="ECO:0000259" key="17">
    <source>
        <dbReference type="PROSITE" id="PS50157"/>
    </source>
</evidence>
<keyword evidence="3" id="KW-0678">Repressor</keyword>
<evidence type="ECO:0000256" key="4">
    <source>
        <dbReference type="ARBA" id="ARBA00022687"/>
    </source>
</evidence>
<dbReference type="InterPro" id="IPR036096">
    <property type="entry name" value="Ataxin_AXH_dom_sf"/>
</dbReference>
<comment type="subcellular location">
    <subcellularLocation>
        <location evidence="1">Nucleus</location>
    </subcellularLocation>
</comment>
<feature type="region of interest" description="Disordered" evidence="15">
    <location>
        <begin position="160"/>
        <end position="251"/>
    </location>
</feature>
<keyword evidence="5" id="KW-0832">Ubl conjugation</keyword>
<dbReference type="Pfam" id="PF08517">
    <property type="entry name" value="AXH"/>
    <property type="match status" value="1"/>
</dbReference>
<evidence type="ECO:0000256" key="7">
    <source>
        <dbReference type="ARBA" id="ARBA00023125"/>
    </source>
</evidence>
<dbReference type="SUPFAM" id="SSF102031">
    <property type="entry name" value="AXH domain"/>
    <property type="match status" value="1"/>
</dbReference>
<dbReference type="SMART" id="SM00398">
    <property type="entry name" value="HMG"/>
    <property type="match status" value="1"/>
</dbReference>
<dbReference type="SUPFAM" id="SSF57667">
    <property type="entry name" value="beta-beta-alpha zinc fingers"/>
    <property type="match status" value="1"/>
</dbReference>
<feature type="compositionally biased region" description="Polar residues" evidence="15">
    <location>
        <begin position="186"/>
        <end position="198"/>
    </location>
</feature>
<evidence type="ECO:0000313" key="19">
    <source>
        <dbReference type="EMBL" id="WAR25614.1"/>
    </source>
</evidence>
<evidence type="ECO:0000256" key="11">
    <source>
        <dbReference type="ARBA" id="ARBA00030026"/>
    </source>
</evidence>
<protein>
    <recommendedName>
        <fullName evidence="2">HMG box-containing protein 1</fullName>
    </recommendedName>
    <alternativeName>
        <fullName evidence="12">HMG box transcription factor 1</fullName>
    </alternativeName>
    <alternativeName>
        <fullName evidence="11">High mobility group box transcription factor 1</fullName>
    </alternativeName>
</protein>
<keyword evidence="13" id="KW-0863">Zinc-finger</keyword>
<dbReference type="SMART" id="SM00536">
    <property type="entry name" value="AXH"/>
    <property type="match status" value="1"/>
</dbReference>
<evidence type="ECO:0000256" key="2">
    <source>
        <dbReference type="ARBA" id="ARBA00017229"/>
    </source>
</evidence>
<feature type="domain" description="AXH" evidence="18">
    <location>
        <begin position="252"/>
        <end position="394"/>
    </location>
</feature>
<evidence type="ECO:0000256" key="8">
    <source>
        <dbReference type="ARBA" id="ARBA00023163"/>
    </source>
</evidence>
<keyword evidence="20" id="KW-1185">Reference proteome</keyword>
<evidence type="ECO:0000256" key="6">
    <source>
        <dbReference type="ARBA" id="ARBA00023015"/>
    </source>
</evidence>
<evidence type="ECO:0000256" key="9">
    <source>
        <dbReference type="ARBA" id="ARBA00023242"/>
    </source>
</evidence>
<dbReference type="PROSITE" id="PS00028">
    <property type="entry name" value="ZINC_FINGER_C2H2_1"/>
    <property type="match status" value="1"/>
</dbReference>
<evidence type="ECO:0000256" key="5">
    <source>
        <dbReference type="ARBA" id="ARBA00022843"/>
    </source>
</evidence>
<evidence type="ECO:0000256" key="14">
    <source>
        <dbReference type="PROSITE-ProRule" id="PRU00267"/>
    </source>
</evidence>
<evidence type="ECO:0000259" key="18">
    <source>
        <dbReference type="PROSITE" id="PS51148"/>
    </source>
</evidence>
<keyword evidence="13" id="KW-0862">Zinc</keyword>
<dbReference type="PROSITE" id="PS50157">
    <property type="entry name" value="ZINC_FINGER_C2H2_2"/>
    <property type="match status" value="1"/>
</dbReference>
<dbReference type="InterPro" id="IPR039655">
    <property type="entry name" value="HBP1"/>
</dbReference>
<gene>
    <name evidence="19" type="ORF">MAR_011318</name>
</gene>
<evidence type="ECO:0000256" key="1">
    <source>
        <dbReference type="ARBA" id="ARBA00004123"/>
    </source>
</evidence>
<dbReference type="Gene3D" id="1.10.30.10">
    <property type="entry name" value="High mobility group box domain"/>
    <property type="match status" value="1"/>
</dbReference>
<evidence type="ECO:0000256" key="15">
    <source>
        <dbReference type="SAM" id="MobiDB-lite"/>
    </source>
</evidence>
<keyword evidence="7 14" id="KW-0238">DNA-binding</keyword>
<dbReference type="InterPro" id="IPR003652">
    <property type="entry name" value="Ataxin_AXH_dom"/>
</dbReference>
<dbReference type="SMART" id="SM00355">
    <property type="entry name" value="ZnF_C2H2"/>
    <property type="match status" value="2"/>
</dbReference>
<feature type="region of interest" description="Disordered" evidence="15">
    <location>
        <begin position="419"/>
        <end position="450"/>
    </location>
</feature>
<keyword evidence="13" id="KW-0479">Metal-binding</keyword>
<name>A0ABY7FWW4_MYAAR</name>
<dbReference type="PROSITE" id="PS50118">
    <property type="entry name" value="HMG_BOX_2"/>
    <property type="match status" value="1"/>
</dbReference>
<dbReference type="PROSITE" id="PS51148">
    <property type="entry name" value="AXH"/>
    <property type="match status" value="1"/>
</dbReference>
<evidence type="ECO:0000313" key="20">
    <source>
        <dbReference type="Proteomes" id="UP001164746"/>
    </source>
</evidence>
<reference evidence="19" key="1">
    <citation type="submission" date="2022-11" db="EMBL/GenBank/DDBJ databases">
        <title>Centuries of genome instability and evolution in soft-shell clam transmissible cancer (bioRxiv).</title>
        <authorList>
            <person name="Hart S.F.M."/>
            <person name="Yonemitsu M.A."/>
            <person name="Giersch R.M."/>
            <person name="Beal B.F."/>
            <person name="Arriagada G."/>
            <person name="Davis B.W."/>
            <person name="Ostrander E.A."/>
            <person name="Goff S.P."/>
            <person name="Metzger M.J."/>
        </authorList>
    </citation>
    <scope>NUCLEOTIDE SEQUENCE</scope>
    <source>
        <strain evidence="19">MELC-2E11</strain>
        <tissue evidence="19">Siphon/mantle</tissue>
    </source>
</reference>
<evidence type="ECO:0000256" key="12">
    <source>
        <dbReference type="ARBA" id="ARBA00030708"/>
    </source>
</evidence>
<feature type="compositionally biased region" description="Low complexity" evidence="15">
    <location>
        <begin position="217"/>
        <end position="226"/>
    </location>
</feature>
<accession>A0ABY7FWW4</accession>
<evidence type="ECO:0000256" key="3">
    <source>
        <dbReference type="ARBA" id="ARBA00022491"/>
    </source>
</evidence>
<feature type="DNA-binding region" description="HMG box" evidence="14">
    <location>
        <begin position="452"/>
        <end position="520"/>
    </location>
</feature>
<dbReference type="InterPro" id="IPR036236">
    <property type="entry name" value="Znf_C2H2_sf"/>
</dbReference>
<dbReference type="Proteomes" id="UP001164746">
    <property type="component" value="Chromosome 14"/>
</dbReference>
<dbReference type="InterPro" id="IPR013087">
    <property type="entry name" value="Znf_C2H2_type"/>
</dbReference>
<dbReference type="EMBL" id="CP111025">
    <property type="protein sequence ID" value="WAR25614.1"/>
    <property type="molecule type" value="Genomic_DNA"/>
</dbReference>
<dbReference type="Gene3D" id="3.30.160.60">
    <property type="entry name" value="Classic Zinc Finger"/>
    <property type="match status" value="1"/>
</dbReference>
<evidence type="ECO:0000259" key="16">
    <source>
        <dbReference type="PROSITE" id="PS50118"/>
    </source>
</evidence>
<evidence type="ECO:0000256" key="13">
    <source>
        <dbReference type="PROSITE-ProRule" id="PRU00042"/>
    </source>
</evidence>
<proteinExistence type="predicted"/>
<keyword evidence="4" id="KW-0879">Wnt signaling pathway</keyword>
<feature type="domain" description="C2H2-type" evidence="17">
    <location>
        <begin position="36"/>
        <end position="65"/>
    </location>
</feature>
<evidence type="ECO:0000256" key="10">
    <source>
        <dbReference type="ARBA" id="ARBA00025095"/>
    </source>
</evidence>
<dbReference type="InterPro" id="IPR009071">
    <property type="entry name" value="HMG_box_dom"/>
</dbReference>
<dbReference type="SUPFAM" id="SSF47095">
    <property type="entry name" value="HMG-box"/>
    <property type="match status" value="1"/>
</dbReference>
<comment type="function">
    <text evidence="10">Transcriptional repressor that binds to the promoter region of target genes. Plays a role in the regulation of the cell cycle and of the Wnt pathway. Binds preferentially to the sequence 5'-TTCATTCATTCA-3'. Binding to the histone H1.0 promoter is enhanced by interaction with RB1. Disrupts the interaction between DNA and TCF4.</text>
</comment>
<dbReference type="InterPro" id="IPR036910">
    <property type="entry name" value="HMG_box_dom_sf"/>
</dbReference>